<dbReference type="Proteomes" id="UP000011014">
    <property type="component" value="Unassembled WGS sequence"/>
</dbReference>
<evidence type="ECO:0000313" key="4">
    <source>
        <dbReference type="Proteomes" id="UP000001307"/>
    </source>
</evidence>
<keyword evidence="1" id="KW-0812">Transmembrane</keyword>
<dbReference type="Proteomes" id="UP000001307">
    <property type="component" value="Unassembled WGS sequence"/>
</dbReference>
<dbReference type="AlphaFoldDB" id="E4XT26"/>
<dbReference type="EMBL" id="FN653145">
    <property type="protein sequence ID" value="CBY12888.1"/>
    <property type="molecule type" value="Genomic_DNA"/>
</dbReference>
<reference evidence="2" key="1">
    <citation type="journal article" date="2010" name="Science">
        <title>Plasticity of animal genome architecture unmasked by rapid evolution of a pelagic tunicate.</title>
        <authorList>
            <person name="Denoeud F."/>
            <person name="Henriet S."/>
            <person name="Mungpakdee S."/>
            <person name="Aury J.M."/>
            <person name="Da Silva C."/>
            <person name="Brinkmann H."/>
            <person name="Mikhaleva J."/>
            <person name="Olsen L.C."/>
            <person name="Jubin C."/>
            <person name="Canestro C."/>
            <person name="Bouquet J.M."/>
            <person name="Danks G."/>
            <person name="Poulain J."/>
            <person name="Campsteijn C."/>
            <person name="Adamski M."/>
            <person name="Cross I."/>
            <person name="Yadetie F."/>
            <person name="Muffato M."/>
            <person name="Louis A."/>
            <person name="Butcher S."/>
            <person name="Tsagkogeorga G."/>
            <person name="Konrad A."/>
            <person name="Singh S."/>
            <person name="Jensen M.F."/>
            <person name="Cong E.H."/>
            <person name="Eikeseth-Otteraa H."/>
            <person name="Noel B."/>
            <person name="Anthouard V."/>
            <person name="Porcel B.M."/>
            <person name="Kachouri-Lafond R."/>
            <person name="Nishino A."/>
            <person name="Ugolini M."/>
            <person name="Chourrout P."/>
            <person name="Nishida H."/>
            <person name="Aasland R."/>
            <person name="Huzurbazar S."/>
            <person name="Westhof E."/>
            <person name="Delsuc F."/>
            <person name="Lehrach H."/>
            <person name="Reinhardt R."/>
            <person name="Weissenbach J."/>
            <person name="Roy S.W."/>
            <person name="Artiguenave F."/>
            <person name="Postlethwait J.H."/>
            <person name="Manak J.R."/>
            <person name="Thompson E.M."/>
            <person name="Jaillon O."/>
            <person name="Du Pasquier L."/>
            <person name="Boudinot P."/>
            <person name="Liberles D.A."/>
            <person name="Volff J.N."/>
            <person name="Philippe H."/>
            <person name="Lenhard B."/>
            <person name="Roest Crollius H."/>
            <person name="Wincker P."/>
            <person name="Chourrout D."/>
        </authorList>
    </citation>
    <scope>NUCLEOTIDE SEQUENCE [LARGE SCALE GENOMIC DNA]</scope>
</reference>
<sequence length="92" mass="10412">MVENGGLDFELKLIICTISLLYFIFPVILLVIFLLKEFEIRDLCKTISLCKIFNKCLQCFVCQDCRSKTSSTTDFAKATVNSCGSDSRLENV</sequence>
<organism evidence="2">
    <name type="scientific">Oikopleura dioica</name>
    <name type="common">Tunicate</name>
    <dbReference type="NCBI Taxonomy" id="34765"/>
    <lineage>
        <taxon>Eukaryota</taxon>
        <taxon>Metazoa</taxon>
        <taxon>Chordata</taxon>
        <taxon>Tunicata</taxon>
        <taxon>Appendicularia</taxon>
        <taxon>Copelata</taxon>
        <taxon>Oikopleuridae</taxon>
        <taxon>Oikopleura</taxon>
    </lineage>
</organism>
<dbReference type="EMBL" id="FN654961">
    <property type="protein sequence ID" value="CBY37381.1"/>
    <property type="molecule type" value="Genomic_DNA"/>
</dbReference>
<evidence type="ECO:0000313" key="2">
    <source>
        <dbReference type="EMBL" id="CBY12888.1"/>
    </source>
</evidence>
<accession>E4XT26</accession>
<feature type="transmembrane region" description="Helical" evidence="1">
    <location>
        <begin position="12"/>
        <end position="35"/>
    </location>
</feature>
<protein>
    <submittedName>
        <fullName evidence="2">Uncharacterized protein</fullName>
    </submittedName>
</protein>
<keyword evidence="1" id="KW-1133">Transmembrane helix</keyword>
<name>E4XT26_OIKDI</name>
<proteinExistence type="predicted"/>
<evidence type="ECO:0000256" key="1">
    <source>
        <dbReference type="SAM" id="Phobius"/>
    </source>
</evidence>
<dbReference type="InParanoid" id="E4XT26"/>
<gene>
    <name evidence="2" type="ORF">GSOID_T00002953001</name>
    <name evidence="3" type="ORF">GSOID_T00030483001</name>
</gene>
<evidence type="ECO:0000313" key="3">
    <source>
        <dbReference type="EMBL" id="CBY37381.1"/>
    </source>
</evidence>
<keyword evidence="1" id="KW-0472">Membrane</keyword>
<keyword evidence="4" id="KW-1185">Reference proteome</keyword>